<reference evidence="1 2" key="1">
    <citation type="submission" date="2018-10" db="EMBL/GenBank/DDBJ databases">
        <title>Falsibacillus sp. genome draft.</title>
        <authorList>
            <person name="Shi S."/>
        </authorList>
    </citation>
    <scope>NUCLEOTIDE SEQUENCE [LARGE SCALE GENOMIC DNA]</scope>
    <source>
        <strain evidence="1 2">GY 10110</strain>
    </source>
</reference>
<name>A0A3L7JWG1_9BACI</name>
<sequence>MSIYQNIFHYYRGQTKSSTEETQILQVENNVTKAFLNVLQHSSPELTTAFVKILGINSTEKGFEYRYQVNSPLPKITPIAAIIGIAESKEIKTGASKQYGIPDGAIISNEVSLLIENKIGFNSYLEHEQLNRHRINFVNGQIVKDKPIILTWKEVRNFLNEQYQYFEEKKDLITCFLLRQFEEFCLINCIGDKQKSKEYFFLRFEKLKARELARTIDSYIWNNNDFNVLDAGTSNGIGYKRVGKSKFATLTTARQRCLILHIGEKEWNLGLEIQNKIDNELGIKYPRKDYEYTKYPHEAYIRLEWVDKFSQIEPYINFAYEYRK</sequence>
<comment type="caution">
    <text evidence="1">The sequence shown here is derived from an EMBL/GenBank/DDBJ whole genome shotgun (WGS) entry which is preliminary data.</text>
</comment>
<protein>
    <submittedName>
        <fullName evidence="1">Uncharacterized protein</fullName>
    </submittedName>
</protein>
<dbReference type="OrthoDB" id="2824965at2"/>
<dbReference type="AlphaFoldDB" id="A0A3L7JWG1"/>
<dbReference type="Proteomes" id="UP000276770">
    <property type="component" value="Unassembled WGS sequence"/>
</dbReference>
<dbReference type="EMBL" id="RCVZ01000011">
    <property type="protein sequence ID" value="RLQ94001.1"/>
    <property type="molecule type" value="Genomic_DNA"/>
</dbReference>
<evidence type="ECO:0000313" key="1">
    <source>
        <dbReference type="EMBL" id="RLQ94001.1"/>
    </source>
</evidence>
<proteinExistence type="predicted"/>
<evidence type="ECO:0000313" key="2">
    <source>
        <dbReference type="Proteomes" id="UP000276770"/>
    </source>
</evidence>
<keyword evidence="2" id="KW-1185">Reference proteome</keyword>
<organism evidence="1 2">
    <name type="scientific">Falsibacillus albus</name>
    <dbReference type="NCBI Taxonomy" id="2478915"/>
    <lineage>
        <taxon>Bacteria</taxon>
        <taxon>Bacillati</taxon>
        <taxon>Bacillota</taxon>
        <taxon>Bacilli</taxon>
        <taxon>Bacillales</taxon>
        <taxon>Bacillaceae</taxon>
        <taxon>Falsibacillus</taxon>
    </lineage>
</organism>
<gene>
    <name evidence="1" type="ORF">D9X91_15300</name>
</gene>
<dbReference type="RefSeq" id="WP_121681517.1">
    <property type="nucleotide sequence ID" value="NZ_RCVZ01000011.1"/>
</dbReference>
<accession>A0A3L7JWG1</accession>